<dbReference type="GeneID" id="87832645"/>
<feature type="region of interest" description="Disordered" evidence="1">
    <location>
        <begin position="339"/>
        <end position="379"/>
    </location>
</feature>
<sequence length="431" mass="44374">MAPRPSLLSISSALWLLLANSTHHAAAVPFPKDDLRAAGYGYLLPRQCGGQACGYNNMYCCEAGTECYTSNGIAGCSAAAGGGYQWYTTTWTITQTFTKTYQSYIPAATAPAGGGNCVPPEGSGQIACGKICCASWQYCAYDGQCMANGPAPGPTGGAGVTTATGAQTLTTPFSAPYRVTSGTMATSTGTAVSATTTGAVSPGGGGGGLSGGAIAGIVVGTIAGVALLLLICACCVVRGLWHGILAIFGLGKKNKSSETVIEEERYHRHGSTHSRRDNHGSWYGGRPASAAARKEKGKGMGLLGLGAALGTLALLLGLRRDKDKKKVAATKTRSDVSSSYWSDSYTATSPSELKEQRQTDPSFGSAKQDPEQGDKNNAHPHARVESALSKIGPVAQAMTAAYCAAASPKYDGNRTTNCKCQHPHTTPFTST</sequence>
<feature type="compositionally biased region" description="Basic and acidic residues" evidence="1">
    <location>
        <begin position="368"/>
        <end position="377"/>
    </location>
</feature>
<feature type="region of interest" description="Disordered" evidence="1">
    <location>
        <begin position="409"/>
        <end position="431"/>
    </location>
</feature>
<dbReference type="EMBL" id="MU853223">
    <property type="protein sequence ID" value="KAK4128367.1"/>
    <property type="molecule type" value="Genomic_DNA"/>
</dbReference>
<keyword evidence="2" id="KW-0812">Transmembrane</keyword>
<keyword evidence="2" id="KW-1133">Transmembrane helix</keyword>
<gene>
    <name evidence="4" type="ORF">N657DRAFT_676167</name>
</gene>
<reference evidence="4" key="1">
    <citation type="journal article" date="2023" name="Mol. Phylogenet. Evol.">
        <title>Genome-scale phylogeny and comparative genomics of the fungal order Sordariales.</title>
        <authorList>
            <person name="Hensen N."/>
            <person name="Bonometti L."/>
            <person name="Westerberg I."/>
            <person name="Brannstrom I.O."/>
            <person name="Guillou S."/>
            <person name="Cros-Aarteil S."/>
            <person name="Calhoun S."/>
            <person name="Haridas S."/>
            <person name="Kuo A."/>
            <person name="Mondo S."/>
            <person name="Pangilinan J."/>
            <person name="Riley R."/>
            <person name="LaButti K."/>
            <person name="Andreopoulos B."/>
            <person name="Lipzen A."/>
            <person name="Chen C."/>
            <person name="Yan M."/>
            <person name="Daum C."/>
            <person name="Ng V."/>
            <person name="Clum A."/>
            <person name="Steindorff A."/>
            <person name="Ohm R.A."/>
            <person name="Martin F."/>
            <person name="Silar P."/>
            <person name="Natvig D.O."/>
            <person name="Lalanne C."/>
            <person name="Gautier V."/>
            <person name="Ament-Velasquez S.L."/>
            <person name="Kruys A."/>
            <person name="Hutchinson M.I."/>
            <person name="Powell A.J."/>
            <person name="Barry K."/>
            <person name="Miller A.N."/>
            <person name="Grigoriev I.V."/>
            <person name="Debuchy R."/>
            <person name="Gladieux P."/>
            <person name="Hiltunen Thoren M."/>
            <person name="Johannesson H."/>
        </authorList>
    </citation>
    <scope>NUCLEOTIDE SEQUENCE</scope>
    <source>
        <strain evidence="4">CBS 731.68</strain>
    </source>
</reference>
<feature type="chain" id="PRO_5043033297" evidence="3">
    <location>
        <begin position="28"/>
        <end position="431"/>
    </location>
</feature>
<name>A0AAN6U8J2_9PEZI</name>
<evidence type="ECO:0000256" key="3">
    <source>
        <dbReference type="SAM" id="SignalP"/>
    </source>
</evidence>
<keyword evidence="3" id="KW-0732">Signal</keyword>
<feature type="signal peptide" evidence="3">
    <location>
        <begin position="1"/>
        <end position="27"/>
    </location>
</feature>
<evidence type="ECO:0000313" key="4">
    <source>
        <dbReference type="EMBL" id="KAK4128367.1"/>
    </source>
</evidence>
<protein>
    <submittedName>
        <fullName evidence="4">Uncharacterized protein</fullName>
    </submittedName>
</protein>
<evidence type="ECO:0000256" key="2">
    <source>
        <dbReference type="SAM" id="Phobius"/>
    </source>
</evidence>
<keyword evidence="2" id="KW-0472">Membrane</keyword>
<accession>A0AAN6U8J2</accession>
<feature type="compositionally biased region" description="Low complexity" evidence="1">
    <location>
        <begin position="339"/>
        <end position="349"/>
    </location>
</feature>
<feature type="transmembrane region" description="Helical" evidence="2">
    <location>
        <begin position="299"/>
        <end position="318"/>
    </location>
</feature>
<reference evidence="4" key="2">
    <citation type="submission" date="2023-05" db="EMBL/GenBank/DDBJ databases">
        <authorList>
            <consortium name="Lawrence Berkeley National Laboratory"/>
            <person name="Steindorff A."/>
            <person name="Hensen N."/>
            <person name="Bonometti L."/>
            <person name="Westerberg I."/>
            <person name="Brannstrom I.O."/>
            <person name="Guillou S."/>
            <person name="Cros-Aarteil S."/>
            <person name="Calhoun S."/>
            <person name="Haridas S."/>
            <person name="Kuo A."/>
            <person name="Mondo S."/>
            <person name="Pangilinan J."/>
            <person name="Riley R."/>
            <person name="Labutti K."/>
            <person name="Andreopoulos B."/>
            <person name="Lipzen A."/>
            <person name="Chen C."/>
            <person name="Yanf M."/>
            <person name="Daum C."/>
            <person name="Ng V."/>
            <person name="Clum A."/>
            <person name="Ohm R."/>
            <person name="Martin F."/>
            <person name="Silar P."/>
            <person name="Natvig D."/>
            <person name="Lalanne C."/>
            <person name="Gautier V."/>
            <person name="Ament-Velasquez S.L."/>
            <person name="Kruys A."/>
            <person name="Hutchinson M.I."/>
            <person name="Powell A.J."/>
            <person name="Barry K."/>
            <person name="Miller A.N."/>
            <person name="Grigoriev I.V."/>
            <person name="Debuchy R."/>
            <person name="Gladieux P."/>
            <person name="Thoren M.H."/>
            <person name="Johannesson H."/>
        </authorList>
    </citation>
    <scope>NUCLEOTIDE SEQUENCE</scope>
    <source>
        <strain evidence="4">CBS 731.68</strain>
    </source>
</reference>
<dbReference type="RefSeq" id="XP_062652138.1">
    <property type="nucleotide sequence ID" value="XM_062795877.1"/>
</dbReference>
<evidence type="ECO:0000256" key="1">
    <source>
        <dbReference type="SAM" id="MobiDB-lite"/>
    </source>
</evidence>
<feature type="region of interest" description="Disordered" evidence="1">
    <location>
        <begin position="263"/>
        <end position="290"/>
    </location>
</feature>
<comment type="caution">
    <text evidence="4">The sequence shown here is derived from an EMBL/GenBank/DDBJ whole genome shotgun (WGS) entry which is preliminary data.</text>
</comment>
<dbReference type="Proteomes" id="UP001302602">
    <property type="component" value="Unassembled WGS sequence"/>
</dbReference>
<organism evidence="4 5">
    <name type="scientific">Parathielavia appendiculata</name>
    <dbReference type="NCBI Taxonomy" id="2587402"/>
    <lineage>
        <taxon>Eukaryota</taxon>
        <taxon>Fungi</taxon>
        <taxon>Dikarya</taxon>
        <taxon>Ascomycota</taxon>
        <taxon>Pezizomycotina</taxon>
        <taxon>Sordariomycetes</taxon>
        <taxon>Sordariomycetidae</taxon>
        <taxon>Sordariales</taxon>
        <taxon>Chaetomiaceae</taxon>
        <taxon>Parathielavia</taxon>
    </lineage>
</organism>
<feature type="compositionally biased region" description="Polar residues" evidence="1">
    <location>
        <begin position="413"/>
        <end position="431"/>
    </location>
</feature>
<keyword evidence="5" id="KW-1185">Reference proteome</keyword>
<evidence type="ECO:0000313" key="5">
    <source>
        <dbReference type="Proteomes" id="UP001302602"/>
    </source>
</evidence>
<dbReference type="AlphaFoldDB" id="A0AAN6U8J2"/>
<proteinExistence type="predicted"/>